<reference evidence="5 6" key="1">
    <citation type="submission" date="2021-03" db="EMBL/GenBank/DDBJ databases">
        <title>Genomic Encyclopedia of Type Strains, Phase IV (KMG-IV): sequencing the most valuable type-strain genomes for metagenomic binning, comparative biology and taxonomic classification.</title>
        <authorList>
            <person name="Goeker M."/>
        </authorList>
    </citation>
    <scope>NUCLEOTIDE SEQUENCE [LARGE SCALE GENOMIC DNA]</scope>
    <source>
        <strain evidence="5 6">DSM 101872</strain>
    </source>
</reference>
<dbReference type="NCBIfam" id="TIGR02727">
    <property type="entry name" value="MTHFS_bact"/>
    <property type="match status" value="1"/>
</dbReference>
<dbReference type="PIRSF" id="PIRSF006806">
    <property type="entry name" value="FTHF_cligase"/>
    <property type="match status" value="1"/>
</dbReference>
<accession>A0ABS4MBT9</accession>
<dbReference type="Proteomes" id="UP001519292">
    <property type="component" value="Unassembled WGS sequence"/>
</dbReference>
<name>A0ABS4MBT9_9LACO</name>
<dbReference type="Pfam" id="PF01812">
    <property type="entry name" value="5-FTHF_cyc-lig"/>
    <property type="match status" value="1"/>
</dbReference>
<comment type="similarity">
    <text evidence="1 4">Belongs to the 5-formyltetrahydrofolate cyclo-ligase family.</text>
</comment>
<keyword evidence="5" id="KW-0436">Ligase</keyword>
<sequence length="181" mass="20896">MEKGQLRERQLRILTEFSQTKEKQQEDEILTAKFLQSPLLKNAQKIGLTLSLPLEVDTSEIIAQLWVSGKEVYLPRCLPERQMEFTKFTYQTKLTMTRFGVKENHEPDAIVDNNLDLVVVPLLAYGQDQSARLGFGGGYYDRFLAERNLTTVSLVNSKQLFQHTIWSIEQTDIPIKNYITI</sequence>
<keyword evidence="2 4" id="KW-0547">Nucleotide-binding</keyword>
<comment type="cofactor">
    <cofactor evidence="4">
        <name>Mg(2+)</name>
        <dbReference type="ChEBI" id="CHEBI:18420"/>
    </cofactor>
</comment>
<evidence type="ECO:0000313" key="6">
    <source>
        <dbReference type="Proteomes" id="UP001519292"/>
    </source>
</evidence>
<dbReference type="InterPro" id="IPR037171">
    <property type="entry name" value="NagB/RpiA_transferase-like"/>
</dbReference>
<dbReference type="RefSeq" id="WP_209685160.1">
    <property type="nucleotide sequence ID" value="NZ_JAGGLU010000001.1"/>
</dbReference>
<dbReference type="PANTHER" id="PTHR23407:SF1">
    <property type="entry name" value="5-FORMYLTETRAHYDROFOLATE CYCLO-LIGASE"/>
    <property type="match status" value="1"/>
</dbReference>
<dbReference type="InterPro" id="IPR002698">
    <property type="entry name" value="FTHF_cligase"/>
</dbReference>
<protein>
    <recommendedName>
        <fullName evidence="4">5-formyltetrahydrofolate cyclo-ligase</fullName>
        <ecNumber evidence="4">6.3.3.2</ecNumber>
    </recommendedName>
</protein>
<organism evidence="5 6">
    <name type="scientific">Lactobacillus colini</name>
    <dbReference type="NCBI Taxonomy" id="1819254"/>
    <lineage>
        <taxon>Bacteria</taxon>
        <taxon>Bacillati</taxon>
        <taxon>Bacillota</taxon>
        <taxon>Bacilli</taxon>
        <taxon>Lactobacillales</taxon>
        <taxon>Lactobacillaceae</taxon>
        <taxon>Lactobacillus</taxon>
    </lineage>
</organism>
<comment type="catalytic activity">
    <reaction evidence="4">
        <text>(6S)-5-formyl-5,6,7,8-tetrahydrofolate + ATP = (6R)-5,10-methenyltetrahydrofolate + ADP + phosphate</text>
        <dbReference type="Rhea" id="RHEA:10488"/>
        <dbReference type="ChEBI" id="CHEBI:30616"/>
        <dbReference type="ChEBI" id="CHEBI:43474"/>
        <dbReference type="ChEBI" id="CHEBI:57455"/>
        <dbReference type="ChEBI" id="CHEBI:57457"/>
        <dbReference type="ChEBI" id="CHEBI:456216"/>
        <dbReference type="EC" id="6.3.3.2"/>
    </reaction>
</comment>
<keyword evidence="4" id="KW-0479">Metal-binding</keyword>
<dbReference type="GO" id="GO:0030272">
    <property type="term" value="F:5-formyltetrahydrofolate cyclo-ligase activity"/>
    <property type="evidence" value="ECO:0007669"/>
    <property type="project" value="UniProtKB-EC"/>
</dbReference>
<evidence type="ECO:0000256" key="4">
    <source>
        <dbReference type="RuleBase" id="RU361279"/>
    </source>
</evidence>
<evidence type="ECO:0000256" key="3">
    <source>
        <dbReference type="ARBA" id="ARBA00022840"/>
    </source>
</evidence>
<comment type="caution">
    <text evidence="5">The sequence shown here is derived from an EMBL/GenBank/DDBJ whole genome shotgun (WGS) entry which is preliminary data.</text>
</comment>
<evidence type="ECO:0000256" key="2">
    <source>
        <dbReference type="ARBA" id="ARBA00022741"/>
    </source>
</evidence>
<dbReference type="EC" id="6.3.3.2" evidence="4"/>
<dbReference type="EMBL" id="JAGGLU010000001">
    <property type="protein sequence ID" value="MBP2056882.1"/>
    <property type="molecule type" value="Genomic_DNA"/>
</dbReference>
<keyword evidence="3 4" id="KW-0067">ATP-binding</keyword>
<gene>
    <name evidence="5" type="ORF">J2Z60_000044</name>
</gene>
<evidence type="ECO:0000313" key="5">
    <source>
        <dbReference type="EMBL" id="MBP2056882.1"/>
    </source>
</evidence>
<dbReference type="SUPFAM" id="SSF100950">
    <property type="entry name" value="NagB/RpiA/CoA transferase-like"/>
    <property type="match status" value="1"/>
</dbReference>
<dbReference type="InterPro" id="IPR024185">
    <property type="entry name" value="FTHF_cligase-like_sf"/>
</dbReference>
<keyword evidence="4" id="KW-0460">Magnesium</keyword>
<dbReference type="PANTHER" id="PTHR23407">
    <property type="entry name" value="ATPASE INHIBITOR/5-FORMYLTETRAHYDROFOLATE CYCLO-LIGASE"/>
    <property type="match status" value="1"/>
</dbReference>
<keyword evidence="6" id="KW-1185">Reference proteome</keyword>
<dbReference type="Gene3D" id="3.40.50.10420">
    <property type="entry name" value="NagB/RpiA/CoA transferase-like"/>
    <property type="match status" value="1"/>
</dbReference>
<proteinExistence type="inferred from homology"/>
<evidence type="ECO:0000256" key="1">
    <source>
        <dbReference type="ARBA" id="ARBA00010638"/>
    </source>
</evidence>